<proteinExistence type="predicted"/>
<accession>Q4A6D7</accession>
<evidence type="ECO:0000313" key="2">
    <source>
        <dbReference type="EMBL" id="AAZ43684.2"/>
    </source>
</evidence>
<evidence type="ECO:0000313" key="3">
    <source>
        <dbReference type="Proteomes" id="UP000000549"/>
    </source>
</evidence>
<keyword evidence="1" id="KW-1133">Transmembrane helix</keyword>
<feature type="transmembrane region" description="Helical" evidence="1">
    <location>
        <begin position="86"/>
        <end position="106"/>
    </location>
</feature>
<sequence length="114" mass="12124">MVCGVDTWVWLPSVASSAGGVTTGAVNTLNGLTNLVKGILIKKVFNQLLLAIAVTAKYTASLSPFICCKNTLSLSKSSKVPGLSSFVFWTLVIVTPFIEFVTNWTLNLGSNLLT</sequence>
<keyword evidence="1" id="KW-0472">Membrane</keyword>
<gene>
    <name evidence="2" type="ordered locus">MS53_0695</name>
</gene>
<name>Q4A6D7_MYCS5</name>
<dbReference type="AlphaFoldDB" id="Q4A6D7"/>
<organism evidence="2 3">
    <name type="scientific">Mycoplasmopsis synoviae (strain 53)</name>
    <name type="common">Mycoplasma synoviae</name>
    <dbReference type="NCBI Taxonomy" id="262723"/>
    <lineage>
        <taxon>Bacteria</taxon>
        <taxon>Bacillati</taxon>
        <taxon>Mycoplasmatota</taxon>
        <taxon>Mycoplasmoidales</taxon>
        <taxon>Metamycoplasmataceae</taxon>
        <taxon>Mycoplasmopsis</taxon>
    </lineage>
</organism>
<dbReference type="HOGENOM" id="CLU_2118380_0_0_14"/>
<feature type="transmembrane region" description="Helical" evidence="1">
    <location>
        <begin position="48"/>
        <end position="66"/>
    </location>
</feature>
<keyword evidence="1" id="KW-0812">Transmembrane</keyword>
<dbReference type="KEGG" id="msy:MS53_0695"/>
<dbReference type="EMBL" id="AE017245">
    <property type="protein sequence ID" value="AAZ43684.2"/>
    <property type="molecule type" value="Genomic_DNA"/>
</dbReference>
<evidence type="ECO:0000256" key="1">
    <source>
        <dbReference type="SAM" id="Phobius"/>
    </source>
</evidence>
<dbReference type="Proteomes" id="UP000000549">
    <property type="component" value="Chromosome"/>
</dbReference>
<keyword evidence="3" id="KW-1185">Reference proteome</keyword>
<reference evidence="2 3" key="1">
    <citation type="journal article" date="2005" name="J. Bacteriol.">
        <title>Swine and poultry pathogens: the complete genome sequences of two strains of Mycoplasma hyopneumoniae and a strain of Mycoplasma synoviae.</title>
        <authorList>
            <person name="Vasconcelos A.T."/>
            <person name="Ferreira H.B."/>
            <person name="Bizarro C.V."/>
            <person name="Bonatto S.L."/>
            <person name="Carvalho M.O."/>
            <person name="Pinto P.M."/>
            <person name="Almeida D.F."/>
            <person name="Almeida L.G."/>
            <person name="Almeida R."/>
            <person name="Alves-Filho L."/>
            <person name="Assuncao E.N."/>
            <person name="Azevedo V.A."/>
            <person name="Bogo M.R."/>
            <person name="Brigido M.M."/>
            <person name="Brocchi M."/>
            <person name="Burity H.A."/>
            <person name="Camargo A.A."/>
            <person name="Camargo S.S."/>
            <person name="Carepo M.S."/>
            <person name="Carraro D.M."/>
            <person name="de Mattos Cascardo J.C."/>
            <person name="Castro L.A."/>
            <person name="Cavalcanti G."/>
            <person name="Chemale G."/>
            <person name="Collevatti R.G."/>
            <person name="Cunha C.W."/>
            <person name="Dallagiovanna B."/>
            <person name="Dambros B.P."/>
            <person name="Dellagostin O.A."/>
            <person name="Falcao C."/>
            <person name="Fantinatti-Garboggini F."/>
            <person name="Felipe M.S."/>
            <person name="Fiorentin L."/>
            <person name="Franco G.R."/>
            <person name="Freitas N.S."/>
            <person name="Frias D."/>
            <person name="Grangeiro T.B."/>
            <person name="Grisard E.C."/>
            <person name="Guimaraes C.T."/>
            <person name="Hungria M."/>
            <person name="Jardim S.N."/>
            <person name="Krieger M.A."/>
            <person name="Laurino J.P."/>
            <person name="Lima L.F."/>
            <person name="Lopes M.I."/>
            <person name="Loreto E.L."/>
            <person name="Madeira H.M."/>
            <person name="Manfio G.P."/>
            <person name="Maranhao A.Q."/>
            <person name="Martinkovics C.T."/>
            <person name="Medeiros S.R."/>
            <person name="Moreira M.A."/>
            <person name="Neiva M."/>
            <person name="Ramalho-Neto C.E."/>
            <person name="Nicolas M.F."/>
            <person name="Oliveira S.C."/>
            <person name="Paixao R.F."/>
            <person name="Pedrosa F.O."/>
            <person name="Pena S.D."/>
            <person name="Pereira M."/>
            <person name="Pereira-Ferrari L."/>
            <person name="Piffer I."/>
            <person name="Pinto L.S."/>
            <person name="Potrich D.P."/>
            <person name="Salim A.C."/>
            <person name="Santos F.R."/>
            <person name="Schmitt R."/>
            <person name="Schneider M.P."/>
            <person name="Schrank A."/>
            <person name="Schrank I.S."/>
            <person name="Schuck A.F."/>
            <person name="Seuanez H.N."/>
            <person name="Silva D.W."/>
            <person name="Silva R."/>
            <person name="Silva S.C."/>
            <person name="Soares C.M."/>
            <person name="Souza K.R."/>
            <person name="Souza R.C."/>
            <person name="Staats C.C."/>
            <person name="Steffens M.B."/>
            <person name="Teixeira S.M."/>
            <person name="Urmenyi T.P."/>
            <person name="Vainstein M.H."/>
            <person name="Zuccherato L.W."/>
            <person name="Simpson A.J."/>
            <person name="Zaha A."/>
        </authorList>
    </citation>
    <scope>NUCLEOTIDE SEQUENCE [LARGE SCALE GENOMIC DNA]</scope>
    <source>
        <strain evidence="2 3">53</strain>
    </source>
</reference>
<protein>
    <submittedName>
        <fullName evidence="2">Putative phase-variable hemagglutinin</fullName>
    </submittedName>
</protein>